<dbReference type="RefSeq" id="WP_044006152.1">
    <property type="nucleotide sequence ID" value="NZ_CP002697.1"/>
</dbReference>
<feature type="binding site" evidence="8">
    <location>
        <begin position="307"/>
        <end position="310"/>
    </location>
    <ligand>
        <name>GTP</name>
        <dbReference type="ChEBI" id="CHEBI:37565"/>
        <label>2</label>
    </ligand>
</feature>
<dbReference type="HAMAP" id="MF_00195">
    <property type="entry name" value="GTPase_Der"/>
    <property type="match status" value="1"/>
</dbReference>
<dbReference type="InterPro" id="IPR015946">
    <property type="entry name" value="KH_dom-like_a/b"/>
</dbReference>
<dbReference type="Pfam" id="PF01926">
    <property type="entry name" value="MMR_HSR1"/>
    <property type="match status" value="2"/>
</dbReference>
<dbReference type="EMBL" id="CP002697">
    <property type="protein sequence ID" value="AHG59807.1"/>
    <property type="molecule type" value="Genomic_DNA"/>
</dbReference>
<dbReference type="InterPro" id="IPR031166">
    <property type="entry name" value="G_ENGA"/>
</dbReference>
<evidence type="ECO:0000259" key="11">
    <source>
        <dbReference type="PROSITE" id="PS51712"/>
    </source>
</evidence>
<dbReference type="InterPro" id="IPR032859">
    <property type="entry name" value="KH_dom-like"/>
</dbReference>
<name>W0P2Y8_BUCMP</name>
<proteinExistence type="inferred from homology"/>
<dbReference type="GO" id="GO:0005525">
    <property type="term" value="F:GTP binding"/>
    <property type="evidence" value="ECO:0007669"/>
    <property type="project" value="UniProtKB-UniRule"/>
</dbReference>
<gene>
    <name evidence="12" type="primary">enga</name>
    <name evidence="8" type="synonym">der</name>
    <name evidence="12" type="ORF">BUMPUSDA_CDS00002</name>
</gene>
<evidence type="ECO:0000256" key="8">
    <source>
        <dbReference type="HAMAP-Rule" id="MF_00195"/>
    </source>
</evidence>
<feature type="binding site" evidence="8">
    <location>
        <begin position="9"/>
        <end position="16"/>
    </location>
    <ligand>
        <name>GTP</name>
        <dbReference type="ChEBI" id="CHEBI:37565"/>
        <label>1</label>
    </ligand>
</feature>
<keyword evidence="5 8" id="KW-0547">Nucleotide-binding</keyword>
<keyword evidence="6 8" id="KW-0342">GTP-binding</keyword>
<dbReference type="NCBIfam" id="TIGR00231">
    <property type="entry name" value="small_GTP"/>
    <property type="match status" value="2"/>
</dbReference>
<sequence>MTPIIVLIGRTNVGKSTLFNCLTKSRNALVADHPGLTRDRQYGYCQIEEINEKIILIDTAGLDIKLNAIEEKACEQTIVAIEESHLILFIVDARKGLMSQEFEIANKIRKYEKKIILIINKIDGMKDISNINEFYSLGFKKIQKISASNNIGINSIFTKHLIPWISLEFKKENKKKSNLQDFIKETLEIKVALIGRPNVGKSTLINSLLKKERMITCNIPGTTLDSVSIPIKYNNKNYILIDTAGASRKKQKNNSIEKFSIIKTLQSIEKSNIILLIIDATNEICNQDLSLSEFVINSGKGIVTVINKWDLLNNLEKKELKKRIKNKLKFLTFSRTHFISALYQEGIFKLFESVCEAYEESKRKISTSILTKTMHIAIKKHQPPVIKGRRIKLKYAHLGSSNPPKIIIHGNQVTYLTLPYKRYLINFFHDTLKIKGTPIQIQFKDNKNPYIKK</sequence>
<dbReference type="Pfam" id="PF14714">
    <property type="entry name" value="KH_dom-like"/>
    <property type="match status" value="1"/>
</dbReference>
<comment type="similarity">
    <text evidence="1 8 9 10">Belongs to the TRAFAC class TrmE-Era-EngA-EngB-Septin-like GTPase superfamily. EngA (Der) GTPase family.</text>
</comment>
<comment type="subunit">
    <text evidence="8">Associates with the 50S ribosomal subunit.</text>
</comment>
<feature type="binding site" evidence="8">
    <location>
        <begin position="58"/>
        <end position="62"/>
    </location>
    <ligand>
        <name>GTP</name>
        <dbReference type="ChEBI" id="CHEBI:37565"/>
        <label>1</label>
    </ligand>
</feature>
<feature type="binding site" evidence="8">
    <location>
        <begin position="242"/>
        <end position="246"/>
    </location>
    <ligand>
        <name>GTP</name>
        <dbReference type="ChEBI" id="CHEBI:37565"/>
        <label>2</label>
    </ligand>
</feature>
<evidence type="ECO:0000256" key="1">
    <source>
        <dbReference type="ARBA" id="ARBA00008279"/>
    </source>
</evidence>
<dbReference type="CDD" id="cd01894">
    <property type="entry name" value="EngA1"/>
    <property type="match status" value="1"/>
</dbReference>
<dbReference type="InterPro" id="IPR005225">
    <property type="entry name" value="Small_GTP-bd"/>
</dbReference>
<evidence type="ECO:0000313" key="13">
    <source>
        <dbReference type="Proteomes" id="UP000019087"/>
    </source>
</evidence>
<reference evidence="12 13" key="1">
    <citation type="journal article" date="2013" name="BMC Genomics">
        <title>Comparative analysis of genome sequences from four strains of the Buchnera aphidicola Mp endosymbion of the green peach aphid, Myzus persicae.</title>
        <authorList>
            <person name="Jiang Z."/>
            <person name="Jones D.H."/>
            <person name="Khuri S."/>
            <person name="Tsinoremas N.F."/>
            <person name="Wyss T."/>
            <person name="Jander G."/>
            <person name="Wilson A.C."/>
        </authorList>
    </citation>
    <scope>NUCLEOTIDE SEQUENCE [LARGE SCALE GENOMIC DNA]</scope>
    <source>
        <strain evidence="13">str. USDA (Myzus persicae)</strain>
    </source>
</reference>
<dbReference type="CDD" id="cd01895">
    <property type="entry name" value="EngA2"/>
    <property type="match status" value="1"/>
</dbReference>
<dbReference type="FunFam" id="3.30.300.20:FF:000004">
    <property type="entry name" value="GTPase Der"/>
    <property type="match status" value="1"/>
</dbReference>
<evidence type="ECO:0000256" key="6">
    <source>
        <dbReference type="ARBA" id="ARBA00023134"/>
    </source>
</evidence>
<dbReference type="SUPFAM" id="SSF52540">
    <property type="entry name" value="P-loop containing nucleoside triphosphate hydrolases"/>
    <property type="match status" value="2"/>
</dbReference>
<feature type="binding site" evidence="8">
    <location>
        <begin position="120"/>
        <end position="123"/>
    </location>
    <ligand>
        <name>GTP</name>
        <dbReference type="ChEBI" id="CHEBI:37565"/>
        <label>1</label>
    </ligand>
</feature>
<dbReference type="NCBIfam" id="TIGR03594">
    <property type="entry name" value="GTPase_EngA"/>
    <property type="match status" value="1"/>
</dbReference>
<dbReference type="InterPro" id="IPR016484">
    <property type="entry name" value="GTPase_Der"/>
</dbReference>
<dbReference type="PIRSF" id="PIRSF006485">
    <property type="entry name" value="GTP-binding_EngA"/>
    <property type="match status" value="1"/>
</dbReference>
<keyword evidence="3 8" id="KW-0690">Ribosome biogenesis</keyword>
<evidence type="ECO:0000256" key="3">
    <source>
        <dbReference type="ARBA" id="ARBA00022517"/>
    </source>
</evidence>
<dbReference type="HOGENOM" id="CLU_016077_5_1_6"/>
<feature type="domain" description="EngA-type G" evidence="11">
    <location>
        <begin position="3"/>
        <end position="168"/>
    </location>
</feature>
<dbReference type="GO" id="GO:0042254">
    <property type="term" value="P:ribosome biogenesis"/>
    <property type="evidence" value="ECO:0007669"/>
    <property type="project" value="UniProtKB-KW"/>
</dbReference>
<feature type="domain" description="EngA-type G" evidence="11">
    <location>
        <begin position="189"/>
        <end position="362"/>
    </location>
</feature>
<dbReference type="GO" id="GO:0043022">
    <property type="term" value="F:ribosome binding"/>
    <property type="evidence" value="ECO:0007669"/>
    <property type="project" value="TreeGrafter"/>
</dbReference>
<dbReference type="FunFam" id="3.40.50.300:FF:000040">
    <property type="entry name" value="GTPase Der"/>
    <property type="match status" value="1"/>
</dbReference>
<protein>
    <recommendedName>
        <fullName evidence="2 8">GTPase Der</fullName>
    </recommendedName>
    <alternativeName>
        <fullName evidence="7 8">GTP-binding protein EngA</fullName>
    </alternativeName>
</protein>
<dbReference type="InterPro" id="IPR027417">
    <property type="entry name" value="P-loop_NTPase"/>
</dbReference>
<dbReference type="AlphaFoldDB" id="W0P2Y8"/>
<evidence type="ECO:0000256" key="9">
    <source>
        <dbReference type="PROSITE-ProRule" id="PRU01049"/>
    </source>
</evidence>
<dbReference type="InterPro" id="IPR006073">
    <property type="entry name" value="GTP-bd"/>
</dbReference>
<evidence type="ECO:0000313" key="12">
    <source>
        <dbReference type="EMBL" id="AHG59807.1"/>
    </source>
</evidence>
<dbReference type="PROSITE" id="PS51712">
    <property type="entry name" value="G_ENGA"/>
    <property type="match status" value="2"/>
</dbReference>
<accession>W0P2Y8</accession>
<evidence type="ECO:0000256" key="10">
    <source>
        <dbReference type="RuleBase" id="RU004481"/>
    </source>
</evidence>
<dbReference type="Proteomes" id="UP000019087">
    <property type="component" value="Chromosome"/>
</dbReference>
<dbReference type="PRINTS" id="PR00326">
    <property type="entry name" value="GTP1OBG"/>
</dbReference>
<evidence type="ECO:0000256" key="2">
    <source>
        <dbReference type="ARBA" id="ARBA00020953"/>
    </source>
</evidence>
<dbReference type="Gene3D" id="3.40.50.300">
    <property type="entry name" value="P-loop containing nucleotide triphosphate hydrolases"/>
    <property type="match status" value="2"/>
</dbReference>
<dbReference type="PANTHER" id="PTHR43834">
    <property type="entry name" value="GTPASE DER"/>
    <property type="match status" value="1"/>
</dbReference>
<comment type="function">
    <text evidence="8 10">GTPase that plays an essential role in the late steps of ribosome biogenesis.</text>
</comment>
<organism evidence="12 13">
    <name type="scientific">Buchnera aphidicola str. USDA</name>
    <name type="common">Myzus persicae</name>
    <dbReference type="NCBI Taxonomy" id="1009856"/>
    <lineage>
        <taxon>Bacteria</taxon>
        <taxon>Pseudomonadati</taxon>
        <taxon>Pseudomonadota</taxon>
        <taxon>Gammaproteobacteria</taxon>
        <taxon>Enterobacterales</taxon>
        <taxon>Erwiniaceae</taxon>
        <taxon>Buchnera</taxon>
    </lineage>
</organism>
<evidence type="ECO:0000256" key="5">
    <source>
        <dbReference type="ARBA" id="ARBA00022741"/>
    </source>
</evidence>
<evidence type="ECO:0000256" key="4">
    <source>
        <dbReference type="ARBA" id="ARBA00022737"/>
    </source>
</evidence>
<dbReference type="PATRIC" id="fig|1009856.3.peg.590"/>
<dbReference type="KEGG" id="bapu:BUMPUSDA_CDS00002"/>
<evidence type="ECO:0000256" key="7">
    <source>
        <dbReference type="ARBA" id="ARBA00032345"/>
    </source>
</evidence>
<keyword evidence="4 10" id="KW-0677">Repeat</keyword>
<dbReference type="PANTHER" id="PTHR43834:SF6">
    <property type="entry name" value="GTPASE DER"/>
    <property type="match status" value="1"/>
</dbReference>
<feature type="binding site" evidence="8">
    <location>
        <begin position="195"/>
        <end position="202"/>
    </location>
    <ligand>
        <name>GTP</name>
        <dbReference type="ChEBI" id="CHEBI:37565"/>
        <label>2</label>
    </ligand>
</feature>
<dbReference type="Gene3D" id="3.30.300.20">
    <property type="match status" value="1"/>
</dbReference>